<dbReference type="InParanoid" id="F2LVL7"/>
<proteinExistence type="predicted"/>
<reference evidence="2" key="2">
    <citation type="submission" date="2011-03" db="EMBL/GenBank/DDBJ databases">
        <title>The complete genome of Hippea maritima DSM 10411.</title>
        <authorList>
            <consortium name="US DOE Joint Genome Institute (JGI-PGF)"/>
            <person name="Lucas S."/>
            <person name="Copeland A."/>
            <person name="Lapidus A."/>
            <person name="Bruce D."/>
            <person name="Goodwin L."/>
            <person name="Pitluck S."/>
            <person name="Peters L."/>
            <person name="Kyrpides N."/>
            <person name="Mavromatis K."/>
            <person name="Pagani I."/>
            <person name="Ivanova N."/>
            <person name="Mikhailova N."/>
            <person name="Lu M."/>
            <person name="Detter J.C."/>
            <person name="Tapia R."/>
            <person name="Han C."/>
            <person name="Land M."/>
            <person name="Hauser L."/>
            <person name="Markowitz V."/>
            <person name="Cheng J.-F."/>
            <person name="Hugenholtz P."/>
            <person name="Woyke T."/>
            <person name="Wu D."/>
            <person name="Spring S."/>
            <person name="Schroeder M."/>
            <person name="Brambilla E."/>
            <person name="Klenk H.-P."/>
            <person name="Eisen J.A."/>
        </authorList>
    </citation>
    <scope>NUCLEOTIDE SEQUENCE [LARGE SCALE GENOMIC DNA]</scope>
    <source>
        <strain evidence="2">ATCC 700847 / DSM 10411 / MH2</strain>
    </source>
</reference>
<sequence length="106" mass="12329">MFLQIKSRFGDDPKSIYTATVKASTVFEHYSMALVFCFFDTSEGDLWDYLWFVPAPDFIKLANRLEGGKRFGFVAGRGKKDSNKWDEYLIDKKELSNAILKQMQRI</sequence>
<keyword evidence="2" id="KW-1185">Reference proteome</keyword>
<evidence type="ECO:0000313" key="2">
    <source>
        <dbReference type="Proteomes" id="UP000008139"/>
    </source>
</evidence>
<name>F2LVL7_HIPMA</name>
<dbReference type="eggNOG" id="COG1715">
    <property type="taxonomic scope" value="Bacteria"/>
</dbReference>
<organism evidence="1 2">
    <name type="scientific">Hippea maritima (strain ATCC 700847 / DSM 10411 / MH2)</name>
    <dbReference type="NCBI Taxonomy" id="760142"/>
    <lineage>
        <taxon>Bacteria</taxon>
        <taxon>Pseudomonadati</taxon>
        <taxon>Campylobacterota</taxon>
        <taxon>Desulfurellia</taxon>
        <taxon>Desulfurellales</taxon>
        <taxon>Hippeaceae</taxon>
        <taxon>Hippea</taxon>
    </lineage>
</organism>
<dbReference type="KEGG" id="hmr:Hipma_0831"/>
<reference evidence="1 2" key="1">
    <citation type="journal article" date="2011" name="Stand. Genomic Sci.">
        <title>Complete genome sequence of the thermophilic sulfur-reducer Hippea maritima type strain (MH(2)).</title>
        <authorList>
            <person name="Huntemann M."/>
            <person name="Lu M."/>
            <person name="Nolan M."/>
            <person name="Lapidus A."/>
            <person name="Lucas S."/>
            <person name="Hammon N."/>
            <person name="Deshpande S."/>
            <person name="Cheng J.F."/>
            <person name="Tapia R."/>
            <person name="Han C."/>
            <person name="Goodwin L."/>
            <person name="Pitluck S."/>
            <person name="Liolios K."/>
            <person name="Pagani I."/>
            <person name="Ivanova N."/>
            <person name="Ovchinikova G."/>
            <person name="Pati A."/>
            <person name="Chen A."/>
            <person name="Palaniappan K."/>
            <person name="Land M."/>
            <person name="Hauser L."/>
            <person name="Jeffries C.D."/>
            <person name="Detter J.C."/>
            <person name="Brambilla E.M."/>
            <person name="Rohde M."/>
            <person name="Spring S."/>
            <person name="Goker M."/>
            <person name="Woyke T."/>
            <person name="Bristow J."/>
            <person name="Eisen J.A."/>
            <person name="Markowitz V."/>
            <person name="Hugenholtz P."/>
            <person name="Kyrpides N.C."/>
            <person name="Klenk H.P."/>
            <person name="Mavromatis K."/>
        </authorList>
    </citation>
    <scope>NUCLEOTIDE SEQUENCE [LARGE SCALE GENOMIC DNA]</scope>
    <source>
        <strain evidence="2">ATCC 700847 / DSM 10411 / MH2</strain>
    </source>
</reference>
<dbReference type="STRING" id="760142.Hipma_0831"/>
<dbReference type="Proteomes" id="UP000008139">
    <property type="component" value="Chromosome"/>
</dbReference>
<protein>
    <submittedName>
        <fullName evidence="1">Uncharacterized protein</fullName>
    </submittedName>
</protein>
<dbReference type="AlphaFoldDB" id="F2LVL7"/>
<dbReference type="HOGENOM" id="CLU_2219508_0_0_7"/>
<gene>
    <name evidence="1" type="ordered locus">Hipma_0831</name>
</gene>
<dbReference type="EMBL" id="CP002606">
    <property type="protein sequence ID" value="AEA33801.1"/>
    <property type="molecule type" value="Genomic_DNA"/>
</dbReference>
<accession>F2LVL7</accession>
<evidence type="ECO:0000313" key="1">
    <source>
        <dbReference type="EMBL" id="AEA33801.1"/>
    </source>
</evidence>